<name>A0A364Y1S8_9BACT</name>
<feature type="signal peptide" evidence="1">
    <location>
        <begin position="1"/>
        <end position="23"/>
    </location>
</feature>
<evidence type="ECO:0000313" key="3">
    <source>
        <dbReference type="Proteomes" id="UP000251889"/>
    </source>
</evidence>
<keyword evidence="1" id="KW-0732">Signal</keyword>
<keyword evidence="3" id="KW-1185">Reference proteome</keyword>
<sequence length="595" mass="68548">MNGAFVRIFLVILFIMMAMVSNAQVDSLKTRILESKVSQRVINTFTRDQDTTTNTKSESAYMRYNGKIIRRIIIQRIGFEKTMYDTARTFKNRIVRLANSLHTDTRESVIRDNLFIREGKPLNPYKVADNERYLRDLDFILDSKIIVRSIKGKPDSVDVVVITRDVFSLSGIGSARSIDEFTGGLYEANLLGMGQRVQFDAAFEVDRKPVTGFRMLYRKSSIGGTLINGTVGFTQIDNGRSLGEENEYAYYLRLDRPLVSPYSRMAGGFELSNNWSKNVYAAPDSLFRRYQYLIQDVWVGYNFGISNIVKDRNRRFAAIRFFRQHYGRQPEQPEQQLRPIYNDQKFLLASLTFYKQNFYKTRFLYGFGRTEDVPYGHSLTVTSGWAKEFGLDRFYSGASFTKGRVRKSGAFYEAEVGIGSFFNDRKAEDVFLFAGANHYSRLLSVKHLRARQLFQVGFGKAIRNNVRELLTLNDELLGFRPDSLYGYQRISLRTETTLFTKWKLAGFRFAPFLSLENALLKLNESASGLGNYYWGTTGGIRTRNENLIFGTIEFRAYYFPSPPQGVSEISFKITTNVRLKYSGTFVRPPSFVRYN</sequence>
<dbReference type="Proteomes" id="UP000251889">
    <property type="component" value="Unassembled WGS sequence"/>
</dbReference>
<gene>
    <name evidence="2" type="ORF">DQQ10_16945</name>
</gene>
<evidence type="ECO:0000256" key="1">
    <source>
        <dbReference type="SAM" id="SignalP"/>
    </source>
</evidence>
<feature type="chain" id="PRO_5016686360" description="POTRA domain-containing protein" evidence="1">
    <location>
        <begin position="24"/>
        <end position="595"/>
    </location>
</feature>
<proteinExistence type="predicted"/>
<dbReference type="AlphaFoldDB" id="A0A364Y1S8"/>
<evidence type="ECO:0000313" key="2">
    <source>
        <dbReference type="EMBL" id="RAV99735.1"/>
    </source>
</evidence>
<organism evidence="2 3">
    <name type="scientific">Pseudochryseolinea flava</name>
    <dbReference type="NCBI Taxonomy" id="2059302"/>
    <lineage>
        <taxon>Bacteria</taxon>
        <taxon>Pseudomonadati</taxon>
        <taxon>Bacteroidota</taxon>
        <taxon>Cytophagia</taxon>
        <taxon>Cytophagales</taxon>
        <taxon>Fulvivirgaceae</taxon>
        <taxon>Pseudochryseolinea</taxon>
    </lineage>
</organism>
<dbReference type="Gene3D" id="3.10.20.310">
    <property type="entry name" value="membrane protein fhac"/>
    <property type="match status" value="1"/>
</dbReference>
<comment type="caution">
    <text evidence="2">The sequence shown here is derived from an EMBL/GenBank/DDBJ whole genome shotgun (WGS) entry which is preliminary data.</text>
</comment>
<evidence type="ECO:0008006" key="4">
    <source>
        <dbReference type="Google" id="ProtNLM"/>
    </source>
</evidence>
<dbReference type="EMBL" id="QMFY01000009">
    <property type="protein sequence ID" value="RAV99735.1"/>
    <property type="molecule type" value="Genomic_DNA"/>
</dbReference>
<protein>
    <recommendedName>
        <fullName evidence="4">POTRA domain-containing protein</fullName>
    </recommendedName>
</protein>
<reference evidence="2 3" key="1">
    <citation type="submission" date="2018-06" db="EMBL/GenBank/DDBJ databases">
        <title>Chryseolinea flavus sp. nov., a member of the phylum Bacteroidetes isolated from soil.</title>
        <authorList>
            <person name="Li Y."/>
            <person name="Wang J."/>
        </authorList>
    </citation>
    <scope>NUCLEOTIDE SEQUENCE [LARGE SCALE GENOMIC DNA]</scope>
    <source>
        <strain evidence="2 3">SDU1-6</strain>
    </source>
</reference>
<accession>A0A364Y1S8</accession>